<evidence type="ECO:0008006" key="2">
    <source>
        <dbReference type="Google" id="ProtNLM"/>
    </source>
</evidence>
<protein>
    <recommendedName>
        <fullName evidence="2">Carbon monoxide dehydrogenase</fullName>
    </recommendedName>
</protein>
<dbReference type="Pfam" id="PF06240">
    <property type="entry name" value="COXG"/>
    <property type="match status" value="1"/>
</dbReference>
<evidence type="ECO:0000313" key="1">
    <source>
        <dbReference type="EMBL" id="SUZ87787.1"/>
    </source>
</evidence>
<dbReference type="PANTHER" id="PTHR38588">
    <property type="entry name" value="BLL0334 PROTEIN"/>
    <property type="match status" value="1"/>
</dbReference>
<dbReference type="SUPFAM" id="SSF55961">
    <property type="entry name" value="Bet v1-like"/>
    <property type="match status" value="1"/>
</dbReference>
<accession>A0A381RD51</accession>
<name>A0A381RD51_9ZZZZ</name>
<gene>
    <name evidence="1" type="ORF">METZ01_LOCUS40641</name>
</gene>
<dbReference type="InterPro" id="IPR010419">
    <property type="entry name" value="CO_DH_gsu"/>
</dbReference>
<dbReference type="InterPro" id="IPR023393">
    <property type="entry name" value="START-like_dom_sf"/>
</dbReference>
<dbReference type="PANTHER" id="PTHR38588:SF1">
    <property type="entry name" value="BLL0334 PROTEIN"/>
    <property type="match status" value="1"/>
</dbReference>
<organism evidence="1">
    <name type="scientific">marine metagenome</name>
    <dbReference type="NCBI Taxonomy" id="408172"/>
    <lineage>
        <taxon>unclassified sequences</taxon>
        <taxon>metagenomes</taxon>
        <taxon>ecological metagenomes</taxon>
    </lineage>
</organism>
<dbReference type="AlphaFoldDB" id="A0A381RD51"/>
<proteinExistence type="predicted"/>
<dbReference type="CDD" id="cd05018">
    <property type="entry name" value="CoxG"/>
    <property type="match status" value="1"/>
</dbReference>
<dbReference type="Gene3D" id="3.30.530.20">
    <property type="match status" value="1"/>
</dbReference>
<reference evidence="1" key="1">
    <citation type="submission" date="2018-05" db="EMBL/GenBank/DDBJ databases">
        <authorList>
            <person name="Lanie J.A."/>
            <person name="Ng W.-L."/>
            <person name="Kazmierczak K.M."/>
            <person name="Andrzejewski T.M."/>
            <person name="Davidsen T.M."/>
            <person name="Wayne K.J."/>
            <person name="Tettelin H."/>
            <person name="Glass J.I."/>
            <person name="Rusch D."/>
            <person name="Podicherti R."/>
            <person name="Tsui H.-C.T."/>
            <person name="Winkler M.E."/>
        </authorList>
    </citation>
    <scope>NUCLEOTIDE SEQUENCE</scope>
</reference>
<dbReference type="EMBL" id="UINC01001739">
    <property type="protein sequence ID" value="SUZ87787.1"/>
    <property type="molecule type" value="Genomic_DNA"/>
</dbReference>
<sequence length="145" mass="15802">VFQVSRDVLWQVLHDQTRMADWIPGCEKLEEIEPDRFAATMKIGVGAIKGTYKGTVQIAEKQEPSQYTLAVEGSAAPGFVRGKALMKLHVEDDNVTRLVIDADAQVGGLIASVGQRFVSGIAKQLTRELLANIEQSLQPKPEATA</sequence>
<feature type="non-terminal residue" evidence="1">
    <location>
        <position position="1"/>
    </location>
</feature>